<dbReference type="AlphaFoldDB" id="M2XV27"/>
<dbReference type="Proteomes" id="UP000030680">
    <property type="component" value="Unassembled WGS sequence"/>
</dbReference>
<dbReference type="InterPro" id="IPR016024">
    <property type="entry name" value="ARM-type_fold"/>
</dbReference>
<dbReference type="EMBL" id="KB454531">
    <property type="protein sequence ID" value="EME27498.1"/>
    <property type="molecule type" value="Genomic_DNA"/>
</dbReference>
<feature type="region of interest" description="Disordered" evidence="1">
    <location>
        <begin position="652"/>
        <end position="678"/>
    </location>
</feature>
<feature type="region of interest" description="Disordered" evidence="1">
    <location>
        <begin position="69"/>
        <end position="105"/>
    </location>
</feature>
<feature type="compositionally biased region" description="Polar residues" evidence="1">
    <location>
        <begin position="197"/>
        <end position="213"/>
    </location>
</feature>
<protein>
    <recommendedName>
        <fullName evidence="4">TOG domain-containing protein</fullName>
    </recommendedName>
</protein>
<evidence type="ECO:0008006" key="4">
    <source>
        <dbReference type="Google" id="ProtNLM"/>
    </source>
</evidence>
<feature type="region of interest" description="Disordered" evidence="1">
    <location>
        <begin position="197"/>
        <end position="272"/>
    </location>
</feature>
<gene>
    <name evidence="2" type="ORF">Gasu_49470</name>
</gene>
<dbReference type="KEGG" id="gsl:Gasu_49470"/>
<evidence type="ECO:0000256" key="1">
    <source>
        <dbReference type="SAM" id="MobiDB-lite"/>
    </source>
</evidence>
<feature type="region of interest" description="Disordered" evidence="1">
    <location>
        <begin position="560"/>
        <end position="590"/>
    </location>
</feature>
<feature type="compositionally biased region" description="Basic and acidic residues" evidence="1">
    <location>
        <begin position="239"/>
        <end position="261"/>
    </location>
</feature>
<proteinExistence type="predicted"/>
<dbReference type="InterPro" id="IPR011989">
    <property type="entry name" value="ARM-like"/>
</dbReference>
<sequence>MFRRNSTNDVSTKSQKNKPSNKAMGAISRLAKRFQRKKQEDGVISVLVTTQQRNGEDDAVATNLVNENGRVVSHTNSEGQRKRDTELEEKKQQERAFSEGIERAPCFEETQDSLLKHDRQKDDNGGQSFTFAQPQLNESMCADEILCENQQKRNIGNDSAVTQIHTNSFHNTENAQTVEQAFSDSNISQITNPSSQFAKTVDNSSNEHTNSSGRFPECPDSNHFCEKKSKRRSRTPDLQADKNSEKDHVTKKESQTTELTKRKSKNSVEAPASPISFTRYPWEEPGYSEGSGISQTISESELTKETSEWLTILATLESEWTHRVAALKRIRLTLTVALNNNCQNVIEIFSAASLRNALIIQTTDLRSSLVKEAFETIATICEKLGNLRDFFLTSALFLDKAVLLAIVKTTKVIAKPAEECGKRIVASTAAEAVLPVLCSTIRFGVHPTAREKCTLFLLHILKRGCPLVRHTQDISNLVAKNYAHETSPKEIRGLQYSISEFTSEDSGLRSLESALASAIGDSHGSTREAGLNCLHEMEKHWPERTQGLIQALDPSLRRRALSSLSSNSSQSTKSSAASSNRARKSVREWKAEAQKTRKNLENASVFSEEHVVIAEDSIADNAERTITTGQESHTIPKHTLSDTIDIASGIEHRSSKKTETRNSIDTNKVRNSDSLRVR</sequence>
<dbReference type="SUPFAM" id="SSF48371">
    <property type="entry name" value="ARM repeat"/>
    <property type="match status" value="1"/>
</dbReference>
<dbReference type="STRING" id="130081.M2XV27"/>
<accession>M2XV27</accession>
<name>M2XV27_GALSU</name>
<evidence type="ECO:0000313" key="3">
    <source>
        <dbReference type="Proteomes" id="UP000030680"/>
    </source>
</evidence>
<dbReference type="Gramene" id="EME27498">
    <property type="protein sequence ID" value="EME27498"/>
    <property type="gene ID" value="Gasu_49470"/>
</dbReference>
<feature type="compositionally biased region" description="Basic and acidic residues" evidence="1">
    <location>
        <begin position="79"/>
        <end position="105"/>
    </location>
</feature>
<organism evidence="2 3">
    <name type="scientific">Galdieria sulphuraria</name>
    <name type="common">Red alga</name>
    <dbReference type="NCBI Taxonomy" id="130081"/>
    <lineage>
        <taxon>Eukaryota</taxon>
        <taxon>Rhodophyta</taxon>
        <taxon>Bangiophyceae</taxon>
        <taxon>Galdieriales</taxon>
        <taxon>Galdieriaceae</taxon>
        <taxon>Galdieria</taxon>
    </lineage>
</organism>
<reference evidence="3" key="1">
    <citation type="journal article" date="2013" name="Science">
        <title>Gene transfer from bacteria and archaea facilitated evolution of an extremophilic eukaryote.</title>
        <authorList>
            <person name="Schonknecht G."/>
            <person name="Chen W.H."/>
            <person name="Ternes C.M."/>
            <person name="Barbier G.G."/>
            <person name="Shrestha R.P."/>
            <person name="Stanke M."/>
            <person name="Brautigam A."/>
            <person name="Baker B.J."/>
            <person name="Banfield J.F."/>
            <person name="Garavito R.M."/>
            <person name="Carr K."/>
            <person name="Wilkerson C."/>
            <person name="Rensing S.A."/>
            <person name="Gagneul D."/>
            <person name="Dickenson N.E."/>
            <person name="Oesterhelt C."/>
            <person name="Lercher M.J."/>
            <person name="Weber A.P."/>
        </authorList>
    </citation>
    <scope>NUCLEOTIDE SEQUENCE [LARGE SCALE GENOMIC DNA]</scope>
    <source>
        <strain evidence="3">074W</strain>
    </source>
</reference>
<keyword evidence="3" id="KW-1185">Reference proteome</keyword>
<dbReference type="OrthoDB" id="46159at2759"/>
<feature type="compositionally biased region" description="Polar residues" evidence="1">
    <location>
        <begin position="1"/>
        <end position="20"/>
    </location>
</feature>
<dbReference type="Gene3D" id="1.25.10.10">
    <property type="entry name" value="Leucine-rich Repeat Variant"/>
    <property type="match status" value="1"/>
</dbReference>
<evidence type="ECO:0000313" key="2">
    <source>
        <dbReference type="EMBL" id="EME27498.1"/>
    </source>
</evidence>
<feature type="compositionally biased region" description="Low complexity" evidence="1">
    <location>
        <begin position="561"/>
        <end position="580"/>
    </location>
</feature>
<dbReference type="RefSeq" id="XP_005704018.1">
    <property type="nucleotide sequence ID" value="XM_005703961.1"/>
</dbReference>
<feature type="region of interest" description="Disordered" evidence="1">
    <location>
        <begin position="1"/>
        <end position="25"/>
    </location>
</feature>
<dbReference type="GeneID" id="17086401"/>